<name>A0A1J1I1H8_9DIPT</name>
<sequence length="23" mass="2756">MALKTNICLSYLNQTNYIDYFVK</sequence>
<dbReference type="AlphaFoldDB" id="A0A1J1I1H8"/>
<reference evidence="1 2" key="1">
    <citation type="submission" date="2015-04" db="EMBL/GenBank/DDBJ databases">
        <authorList>
            <person name="Syromyatnikov M.Y."/>
            <person name="Popov V.N."/>
        </authorList>
    </citation>
    <scope>NUCLEOTIDE SEQUENCE [LARGE SCALE GENOMIC DNA]</scope>
</reference>
<keyword evidence="2" id="KW-1185">Reference proteome</keyword>
<dbReference type="EMBL" id="CVRI01000035">
    <property type="protein sequence ID" value="CRK92702.1"/>
    <property type="molecule type" value="Genomic_DNA"/>
</dbReference>
<proteinExistence type="predicted"/>
<accession>A0A1J1I1H8</accession>
<evidence type="ECO:0000313" key="2">
    <source>
        <dbReference type="Proteomes" id="UP000183832"/>
    </source>
</evidence>
<dbReference type="Proteomes" id="UP000183832">
    <property type="component" value="Unassembled WGS sequence"/>
</dbReference>
<protein>
    <submittedName>
        <fullName evidence="1">CLUMA_CG006290, isoform A</fullName>
    </submittedName>
</protein>
<organism evidence="1 2">
    <name type="scientific">Clunio marinus</name>
    <dbReference type="NCBI Taxonomy" id="568069"/>
    <lineage>
        <taxon>Eukaryota</taxon>
        <taxon>Metazoa</taxon>
        <taxon>Ecdysozoa</taxon>
        <taxon>Arthropoda</taxon>
        <taxon>Hexapoda</taxon>
        <taxon>Insecta</taxon>
        <taxon>Pterygota</taxon>
        <taxon>Neoptera</taxon>
        <taxon>Endopterygota</taxon>
        <taxon>Diptera</taxon>
        <taxon>Nematocera</taxon>
        <taxon>Chironomoidea</taxon>
        <taxon>Chironomidae</taxon>
        <taxon>Clunio</taxon>
    </lineage>
</organism>
<evidence type="ECO:0000313" key="1">
    <source>
        <dbReference type="EMBL" id="CRK92702.1"/>
    </source>
</evidence>
<gene>
    <name evidence="1" type="ORF">CLUMA_CG006290</name>
</gene>